<sequence length="45" mass="4973">MYTVEGDAILYDVNTEIKSESTGEKNTAGVVLAGLLFFVEIKHIR</sequence>
<organism evidence="1 2">
    <name type="scientific">Paenibacillus melissococcoides</name>
    <dbReference type="NCBI Taxonomy" id="2912268"/>
    <lineage>
        <taxon>Bacteria</taxon>
        <taxon>Bacillati</taxon>
        <taxon>Bacillota</taxon>
        <taxon>Bacilli</taxon>
        <taxon>Bacillales</taxon>
        <taxon>Paenibacillaceae</taxon>
        <taxon>Paenibacillus</taxon>
    </lineage>
</organism>
<proteinExistence type="predicted"/>
<dbReference type="EMBL" id="CALYLO010000001">
    <property type="protein sequence ID" value="CAH8244165.1"/>
    <property type="molecule type" value="Genomic_DNA"/>
</dbReference>
<accession>A0ABM9FY72</accession>
<name>A0ABM9FY72_9BACL</name>
<evidence type="ECO:0000313" key="2">
    <source>
        <dbReference type="Proteomes" id="UP001154322"/>
    </source>
</evidence>
<keyword evidence="2" id="KW-1185">Reference proteome</keyword>
<gene>
    <name evidence="1" type="ORF">WJ0W_001403</name>
</gene>
<reference evidence="1" key="1">
    <citation type="submission" date="2022-06" db="EMBL/GenBank/DDBJ databases">
        <authorList>
            <person name="Dietemann V."/>
            <person name="Ory F."/>
            <person name="Dainat B."/>
            <person name="Oberhansli S."/>
        </authorList>
    </citation>
    <scope>NUCLEOTIDE SEQUENCE</scope>
    <source>
        <strain evidence="1">Ena-SAMPLE-TAB-26-04-2022-14:26:32:270-5432</strain>
    </source>
</reference>
<dbReference type="Proteomes" id="UP001154322">
    <property type="component" value="Unassembled WGS sequence"/>
</dbReference>
<protein>
    <submittedName>
        <fullName evidence="1">Uncharacterized protein</fullName>
    </submittedName>
</protein>
<dbReference type="RefSeq" id="WP_213426937.1">
    <property type="nucleotide sequence ID" value="NZ_AP031286.1"/>
</dbReference>
<evidence type="ECO:0000313" key="1">
    <source>
        <dbReference type="EMBL" id="CAH8244165.1"/>
    </source>
</evidence>
<comment type="caution">
    <text evidence="1">The sequence shown here is derived from an EMBL/GenBank/DDBJ whole genome shotgun (WGS) entry which is preliminary data.</text>
</comment>